<gene>
    <name evidence="2" type="ORF">J9B83_08970</name>
</gene>
<sequence>MKATQDNGVAFFVLMYFSPEAALEFIVTLEKRRKKGQLMATLLSAHILLSDSSAK</sequence>
<feature type="transmembrane region" description="Helical" evidence="1">
    <location>
        <begin position="12"/>
        <end position="29"/>
    </location>
</feature>
<protein>
    <submittedName>
        <fullName evidence="2">Uncharacterized protein</fullName>
    </submittedName>
</protein>
<proteinExistence type="predicted"/>
<comment type="caution">
    <text evidence="2">The sequence shown here is derived from an EMBL/GenBank/DDBJ whole genome shotgun (WGS) entry which is preliminary data.</text>
</comment>
<keyword evidence="1" id="KW-0812">Transmembrane</keyword>
<keyword evidence="1" id="KW-0472">Membrane</keyword>
<evidence type="ECO:0000256" key="1">
    <source>
        <dbReference type="SAM" id="Phobius"/>
    </source>
</evidence>
<keyword evidence="3" id="KW-1185">Reference proteome</keyword>
<reference evidence="3" key="1">
    <citation type="submission" date="2023-07" db="EMBL/GenBank/DDBJ databases">
        <title>Marinomonas vulgaris A79, complete genome.</title>
        <authorList>
            <person name="Ying J.-J."/>
        </authorList>
    </citation>
    <scope>NUCLEOTIDE SEQUENCE [LARGE SCALE GENOMIC DNA]</scope>
    <source>
        <strain evidence="3">A79</strain>
    </source>
</reference>
<evidence type="ECO:0000313" key="3">
    <source>
        <dbReference type="Proteomes" id="UP000679722"/>
    </source>
</evidence>
<dbReference type="RefSeq" id="WP_211536424.1">
    <property type="nucleotide sequence ID" value="NZ_JAGSSV010000009.1"/>
</dbReference>
<evidence type="ECO:0000313" key="2">
    <source>
        <dbReference type="EMBL" id="MBR7889079.1"/>
    </source>
</evidence>
<dbReference type="EMBL" id="JAGSSV010000009">
    <property type="protein sequence ID" value="MBR7889079.1"/>
    <property type="molecule type" value="Genomic_DNA"/>
</dbReference>
<accession>A0ABS5HDI2</accession>
<name>A0ABS5HDI2_9GAMM</name>
<organism evidence="2 3">
    <name type="scientific">Marinomonas vulgaris</name>
    <dbReference type="NCBI Taxonomy" id="2823372"/>
    <lineage>
        <taxon>Bacteria</taxon>
        <taxon>Pseudomonadati</taxon>
        <taxon>Pseudomonadota</taxon>
        <taxon>Gammaproteobacteria</taxon>
        <taxon>Oceanospirillales</taxon>
        <taxon>Oceanospirillaceae</taxon>
        <taxon>Marinomonas</taxon>
    </lineage>
</organism>
<keyword evidence="1" id="KW-1133">Transmembrane helix</keyword>
<dbReference type="Proteomes" id="UP000679722">
    <property type="component" value="Unassembled WGS sequence"/>
</dbReference>